<dbReference type="AlphaFoldDB" id="A0A812IH03"/>
<organism evidence="1 2">
    <name type="scientific">Symbiodinium natans</name>
    <dbReference type="NCBI Taxonomy" id="878477"/>
    <lineage>
        <taxon>Eukaryota</taxon>
        <taxon>Sar</taxon>
        <taxon>Alveolata</taxon>
        <taxon>Dinophyceae</taxon>
        <taxon>Suessiales</taxon>
        <taxon>Symbiodiniaceae</taxon>
        <taxon>Symbiodinium</taxon>
    </lineage>
</organism>
<reference evidence="1" key="1">
    <citation type="submission" date="2021-02" db="EMBL/GenBank/DDBJ databases">
        <authorList>
            <person name="Dougan E. K."/>
            <person name="Rhodes N."/>
            <person name="Thang M."/>
            <person name="Chan C."/>
        </authorList>
    </citation>
    <scope>NUCLEOTIDE SEQUENCE</scope>
</reference>
<sequence>MQDPPYLPAAERLTRLVPASERVEAAKDQASGTFPLLKVSPPIPVGRLAGRFKVQLWRASPEHKLNLIVGPGSQSDVVVMVDASHLGIYQGDEVLSVNDVSVQGFRHFTELLDSCGHSLEIQFYHKEPPIPTLVHEDDLLEMCCGPTFCVPQTMPVWCDYFYNPPEPRCRAESWTQREVLSASMAASVGGSVFRLEMHRTSMKQPFGLPLGVVSQPPEPSEPSNVASEDLLLTTPRGKRLCITESFYSDRDVWDTDSGHRLEEDEEESHYHLASLRGPVVVLQTVPLLSLFPGDELLRINGVEISDLCSCKAAMKSAIHLTLDFRRPEVVPRSLCGSEVSSPAMAMLIKTSRRSDDWNSASSTKDCSREAVSEESWYSSLFLKLSCNDVARQAADSSSAIEVQRSFDAHDVQEAVTI</sequence>
<dbReference type="OrthoDB" id="10041077at2759"/>
<accession>A0A812IH03</accession>
<keyword evidence="2" id="KW-1185">Reference proteome</keyword>
<name>A0A812IH03_9DINO</name>
<dbReference type="SUPFAM" id="SSF50156">
    <property type="entry name" value="PDZ domain-like"/>
    <property type="match status" value="1"/>
</dbReference>
<protein>
    <recommendedName>
        <fullName evidence="3">PDZ domain-containing protein</fullName>
    </recommendedName>
</protein>
<proteinExistence type="predicted"/>
<evidence type="ECO:0008006" key="3">
    <source>
        <dbReference type="Google" id="ProtNLM"/>
    </source>
</evidence>
<evidence type="ECO:0000313" key="1">
    <source>
        <dbReference type="EMBL" id="CAE7038459.1"/>
    </source>
</evidence>
<evidence type="ECO:0000313" key="2">
    <source>
        <dbReference type="Proteomes" id="UP000604046"/>
    </source>
</evidence>
<dbReference type="InterPro" id="IPR036034">
    <property type="entry name" value="PDZ_sf"/>
</dbReference>
<dbReference type="EMBL" id="CAJNDS010000285">
    <property type="protein sequence ID" value="CAE7038459.1"/>
    <property type="molecule type" value="Genomic_DNA"/>
</dbReference>
<dbReference type="Proteomes" id="UP000604046">
    <property type="component" value="Unassembled WGS sequence"/>
</dbReference>
<gene>
    <name evidence="1" type="ORF">SNAT2548_LOCUS4603</name>
</gene>
<comment type="caution">
    <text evidence="1">The sequence shown here is derived from an EMBL/GenBank/DDBJ whole genome shotgun (WGS) entry which is preliminary data.</text>
</comment>